<proteinExistence type="predicted"/>
<dbReference type="Gene3D" id="3.30.360.40">
    <property type="entry name" value="YwmB-like"/>
    <property type="match status" value="1"/>
</dbReference>
<dbReference type="Proteomes" id="UP001056756">
    <property type="component" value="Chromosome"/>
</dbReference>
<gene>
    <name evidence="1" type="ORF">NAG76_12535</name>
</gene>
<organism evidence="1 2">
    <name type="scientific">Candidatus Pristimantibacillus lignocellulolyticus</name>
    <dbReference type="NCBI Taxonomy" id="2994561"/>
    <lineage>
        <taxon>Bacteria</taxon>
        <taxon>Bacillati</taxon>
        <taxon>Bacillota</taxon>
        <taxon>Bacilli</taxon>
        <taxon>Bacillales</taxon>
        <taxon>Paenibacillaceae</taxon>
        <taxon>Candidatus Pristimantibacillus</taxon>
    </lineage>
</organism>
<accession>A0A9J6Z9Q3</accession>
<dbReference type="SUPFAM" id="SSF143842">
    <property type="entry name" value="YwmB-like"/>
    <property type="match status" value="1"/>
</dbReference>
<evidence type="ECO:0000313" key="1">
    <source>
        <dbReference type="EMBL" id="URN92680.1"/>
    </source>
</evidence>
<dbReference type="Pfam" id="PF08680">
    <property type="entry name" value="DUF1779"/>
    <property type="match status" value="1"/>
</dbReference>
<reference evidence="1" key="1">
    <citation type="submission" date="2022-05" db="EMBL/GenBank/DDBJ databases">
        <title>Novel bacterial taxa in a minimal lignocellulolytic consortium and its capacity to transform plastics disclosed by genome-resolved metagenomics.</title>
        <authorList>
            <person name="Rodriguez C.A.D."/>
            <person name="Diaz-Garcia L."/>
            <person name="Herrera K."/>
            <person name="Tarazona N.A."/>
            <person name="Sproer C."/>
            <person name="Overmann J."/>
            <person name="Jimenez D.J."/>
        </authorList>
    </citation>
    <scope>NUCLEOTIDE SEQUENCE</scope>
    <source>
        <strain evidence="1">MAG5</strain>
    </source>
</reference>
<dbReference type="InterPro" id="IPR036209">
    <property type="entry name" value="YwmB-like_sf"/>
</dbReference>
<dbReference type="AlphaFoldDB" id="A0A9J6Z9Q3"/>
<evidence type="ECO:0000313" key="2">
    <source>
        <dbReference type="Proteomes" id="UP001056756"/>
    </source>
</evidence>
<name>A0A9J6Z9Q3_9BACL</name>
<sequence>MVYMMAPKSKPQKQSRWKLILTVTIVVVLMLFAWMQEKSTAQQTNLQAELSDLSLLWKWSDELLLDGATEGEWNLRWDTSLSQASFQQLTEQFFKGNKGEPLPKNIRHNGATIDGLGALQGSHLQLSLIEQANDINTSIILLRIEQGNIDRLESMKSYVHQLHTLITVQDPQAQLSMKVFGTAKNDESLKTLQNLSISKIVEQYEDTGTKSSTLFTNSVQTSRWVNNGKMANLQLSEHHSSIDNEVTITLAIPLISGEFGEIMVEN</sequence>
<dbReference type="InterPro" id="IPR014794">
    <property type="entry name" value="DUF1779"/>
</dbReference>
<dbReference type="KEGG" id="plig:NAG76_12535"/>
<protein>
    <submittedName>
        <fullName evidence="1">YwmB family TATA-box binding protein</fullName>
    </submittedName>
</protein>
<dbReference type="EMBL" id="CP097899">
    <property type="protein sequence ID" value="URN92680.1"/>
    <property type="molecule type" value="Genomic_DNA"/>
</dbReference>